<organism evidence="6 7">
    <name type="scientific">Actibacterium naphthalenivorans</name>
    <dbReference type="NCBI Taxonomy" id="1614693"/>
    <lineage>
        <taxon>Bacteria</taxon>
        <taxon>Pseudomonadati</taxon>
        <taxon>Pseudomonadota</taxon>
        <taxon>Alphaproteobacteria</taxon>
        <taxon>Rhodobacterales</taxon>
        <taxon>Roseobacteraceae</taxon>
        <taxon>Actibacterium</taxon>
    </lineage>
</organism>
<dbReference type="Gene3D" id="1.10.30.40">
    <property type="entry name" value="Ethanolamine ammonia-lyase light chain (EutC), N-terminal domain"/>
    <property type="match status" value="1"/>
</dbReference>
<dbReference type="InterPro" id="IPR009246">
    <property type="entry name" value="EutC"/>
</dbReference>
<dbReference type="EC" id="4.3.1.7" evidence="5"/>
<comment type="similarity">
    <text evidence="5">Belongs to the EutC family.</text>
</comment>
<evidence type="ECO:0000256" key="2">
    <source>
        <dbReference type="ARBA" id="ARBA00023239"/>
    </source>
</evidence>
<name>A0A840CCA3_9RHOB</name>
<dbReference type="PANTHER" id="PTHR39330">
    <property type="entry name" value="ETHANOLAMINE AMMONIA-LYASE LIGHT CHAIN"/>
    <property type="match status" value="1"/>
</dbReference>
<comment type="cofactor">
    <cofactor evidence="5">
        <name>adenosylcob(III)alamin</name>
        <dbReference type="ChEBI" id="CHEBI:18408"/>
    </cofactor>
    <text evidence="5">Binds between the large and small subunits.</text>
</comment>
<dbReference type="PIRSF" id="PIRSF018982">
    <property type="entry name" value="EutC"/>
    <property type="match status" value="1"/>
</dbReference>
<dbReference type="InterPro" id="IPR042255">
    <property type="entry name" value="EutC_N"/>
</dbReference>
<evidence type="ECO:0000313" key="7">
    <source>
        <dbReference type="Proteomes" id="UP000585681"/>
    </source>
</evidence>
<dbReference type="RefSeq" id="WP_054538033.1">
    <property type="nucleotide sequence ID" value="NZ_JACIEQ010000001.1"/>
</dbReference>
<dbReference type="HAMAP" id="MF_00601">
    <property type="entry name" value="EutC"/>
    <property type="match status" value="1"/>
</dbReference>
<comment type="pathway">
    <text evidence="5">Amine and polyamine degradation; ethanolamine degradation.</text>
</comment>
<dbReference type="Proteomes" id="UP000585681">
    <property type="component" value="Unassembled WGS sequence"/>
</dbReference>
<dbReference type="NCBIfam" id="NF003971">
    <property type="entry name" value="PRK05465.1"/>
    <property type="match status" value="1"/>
</dbReference>
<dbReference type="AlphaFoldDB" id="A0A840CCA3"/>
<dbReference type="GO" id="GO:0006520">
    <property type="term" value="P:amino acid metabolic process"/>
    <property type="evidence" value="ECO:0007669"/>
    <property type="project" value="InterPro"/>
</dbReference>
<dbReference type="GO" id="GO:0031419">
    <property type="term" value="F:cobalamin binding"/>
    <property type="evidence" value="ECO:0007669"/>
    <property type="project" value="UniProtKB-UniRule"/>
</dbReference>
<gene>
    <name evidence="5" type="primary">eutC</name>
    <name evidence="6" type="ORF">GGR17_000750</name>
</gene>
<dbReference type="GO" id="GO:0046336">
    <property type="term" value="P:ethanolamine catabolic process"/>
    <property type="evidence" value="ECO:0007669"/>
    <property type="project" value="UniProtKB-UniRule"/>
</dbReference>
<dbReference type="InterPro" id="IPR042251">
    <property type="entry name" value="EutC_C"/>
</dbReference>
<dbReference type="GO" id="GO:0009350">
    <property type="term" value="C:ethanolamine ammonia-lyase complex"/>
    <property type="evidence" value="ECO:0007669"/>
    <property type="project" value="UniProtKB-UniRule"/>
</dbReference>
<accession>A0A840CCA3</accession>
<dbReference type="PANTHER" id="PTHR39330:SF1">
    <property type="entry name" value="ETHANOLAMINE AMMONIA-LYASE SMALL SUBUNIT"/>
    <property type="match status" value="1"/>
</dbReference>
<comment type="subcellular location">
    <subcellularLocation>
        <location evidence="5">Bacterial microcompartment</location>
    </subcellularLocation>
</comment>
<evidence type="ECO:0000256" key="3">
    <source>
        <dbReference type="ARBA" id="ARBA00023285"/>
    </source>
</evidence>
<evidence type="ECO:0000313" key="6">
    <source>
        <dbReference type="EMBL" id="MBB4020959.1"/>
    </source>
</evidence>
<dbReference type="UniPathway" id="UPA00560"/>
<comment type="catalytic activity">
    <reaction evidence="5">
        <text>ethanolamine = acetaldehyde + NH4(+)</text>
        <dbReference type="Rhea" id="RHEA:15313"/>
        <dbReference type="ChEBI" id="CHEBI:15343"/>
        <dbReference type="ChEBI" id="CHEBI:28938"/>
        <dbReference type="ChEBI" id="CHEBI:57603"/>
        <dbReference type="EC" id="4.3.1.7"/>
    </reaction>
</comment>
<dbReference type="Pfam" id="PF05985">
    <property type="entry name" value="EutC"/>
    <property type="match status" value="1"/>
</dbReference>
<sequence length="248" mass="25201">MTRAPAAPPLKSLAALTQARVALGRAGAGQPTRAAQAFALDHARAREAVWSAMECDTLERALQDVRTIRLHSAAADRAEYLRRPDLGRRLGPGAAAALAGAGGADVAIVVADGLSATAVNLNAAPVVRALLARLAQTRLTAGPVILAEQARVALGDAAATALGARAVVVLIGERPGLSSADSLGAYVTWAPAPGTPDSRRNCVSNIRDGGLPPDAAAAQIAALLSDMRRTGQSGVALKDLVARAPEIE</sequence>
<comment type="caution">
    <text evidence="6">The sequence shown here is derived from an EMBL/GenBank/DDBJ whole genome shotgun (WGS) entry which is preliminary data.</text>
</comment>
<evidence type="ECO:0000256" key="5">
    <source>
        <dbReference type="HAMAP-Rule" id="MF_00601"/>
    </source>
</evidence>
<dbReference type="GO" id="GO:0008851">
    <property type="term" value="F:ethanolamine ammonia-lyase activity"/>
    <property type="evidence" value="ECO:0007669"/>
    <property type="project" value="UniProtKB-UniRule"/>
</dbReference>
<protein>
    <recommendedName>
        <fullName evidence="5">Ethanolamine ammonia-lyase small subunit</fullName>
        <shortName evidence="5">EAL small subunit</shortName>
        <ecNumber evidence="5">4.3.1.7</ecNumber>
    </recommendedName>
</protein>
<feature type="binding site" evidence="5">
    <location>
        <position position="173"/>
    </location>
    <ligand>
        <name>adenosylcob(III)alamin</name>
        <dbReference type="ChEBI" id="CHEBI:18408"/>
    </ligand>
</feature>
<keyword evidence="2 5" id="KW-0456">Lyase</keyword>
<dbReference type="GO" id="GO:0031471">
    <property type="term" value="C:ethanolamine degradation polyhedral organelle"/>
    <property type="evidence" value="ECO:0007669"/>
    <property type="project" value="UniProtKB-UniRule"/>
</dbReference>
<dbReference type="EMBL" id="JACIEQ010000001">
    <property type="protein sequence ID" value="MBB4020959.1"/>
    <property type="molecule type" value="Genomic_DNA"/>
</dbReference>
<proteinExistence type="inferred from homology"/>
<keyword evidence="4 5" id="KW-1283">Bacterial microcompartment</keyword>
<feature type="binding site" evidence="5">
    <location>
        <position position="202"/>
    </location>
    <ligand>
        <name>adenosylcob(III)alamin</name>
        <dbReference type="ChEBI" id="CHEBI:18408"/>
    </ligand>
</feature>
<keyword evidence="3 5" id="KW-0170">Cobalt</keyword>
<keyword evidence="1 5" id="KW-0846">Cobalamin</keyword>
<evidence type="ECO:0000256" key="4">
    <source>
        <dbReference type="ARBA" id="ARBA00024446"/>
    </source>
</evidence>
<comment type="subunit">
    <text evidence="5">The basic unit is a heterodimer which dimerizes to form tetramers. The heterotetramers trimerize; 6 large subunits form a core ring with 6 small subunits projecting outwards.</text>
</comment>
<dbReference type="Gene3D" id="3.40.50.11240">
    <property type="entry name" value="Ethanolamine ammonia-lyase light chain (EutC)"/>
    <property type="match status" value="1"/>
</dbReference>
<reference evidence="6" key="1">
    <citation type="submission" date="2020-08" db="EMBL/GenBank/DDBJ databases">
        <title>Genomic Encyclopedia of Type Strains, Phase IV (KMG-IV): sequencing the most valuable type-strain genomes for metagenomic binning, comparative biology and taxonomic classification.</title>
        <authorList>
            <person name="Goeker M."/>
        </authorList>
    </citation>
    <scope>NUCLEOTIDE SEQUENCE [LARGE SCALE GENOMIC DNA]</scope>
    <source>
        <strain evidence="6">DSM 105040</strain>
    </source>
</reference>
<comment type="function">
    <text evidence="5">Catalyzes the deamination of various vicinal amino-alcohols to oxo compounds. Allows this organism to utilize ethanolamine as the sole source of nitrogen and carbon in the presence of external vitamin B12.</text>
</comment>
<keyword evidence="7" id="KW-1185">Reference proteome</keyword>
<evidence type="ECO:0000256" key="1">
    <source>
        <dbReference type="ARBA" id="ARBA00022628"/>
    </source>
</evidence>
<feature type="binding site" evidence="5">
    <location>
        <position position="152"/>
    </location>
    <ligand>
        <name>adenosylcob(III)alamin</name>
        <dbReference type="ChEBI" id="CHEBI:18408"/>
    </ligand>
</feature>